<protein>
    <submittedName>
        <fullName evidence="2">Pentapeptide repeat-containing protein</fullName>
    </submittedName>
</protein>
<reference evidence="3" key="1">
    <citation type="journal article" date="2019" name="Int. J. Syst. Evol. Microbiol.">
        <title>The Global Catalogue of Microorganisms (GCM) 10K type strain sequencing project: providing services to taxonomists for standard genome sequencing and annotation.</title>
        <authorList>
            <consortium name="The Broad Institute Genomics Platform"/>
            <consortium name="The Broad Institute Genome Sequencing Center for Infectious Disease"/>
            <person name="Wu L."/>
            <person name="Ma J."/>
        </authorList>
    </citation>
    <scope>NUCLEOTIDE SEQUENCE [LARGE SCALE GENOMIC DNA]</scope>
    <source>
        <strain evidence="3">CGMCC 1.15772</strain>
    </source>
</reference>
<dbReference type="InterPro" id="IPR001646">
    <property type="entry name" value="5peptide_repeat"/>
</dbReference>
<sequence>MASPRSRKAAGPQAPLFDFDDGVLDDLPPGDEEALDDGPLDGVAYRDLVRGDWVIRAGDVIDGCRFDGVRASAWTIRGARLAETSIRRADIPVVSAARSDARDLIVSDSRLGSVDAFDASWRCVRFVRCRLGFLNLRGASLTDVAFDDCTIDELDLLDAKAHRVAFTSTTLGSLTVAGATLTDVDLRGAEIREIVGLAGLRGATISDDQLRQMAPAFADLAGIEVL</sequence>
<feature type="region of interest" description="Disordered" evidence="1">
    <location>
        <begin position="1"/>
        <end position="23"/>
    </location>
</feature>
<comment type="caution">
    <text evidence="2">The sequence shown here is derived from an EMBL/GenBank/DDBJ whole genome shotgun (WGS) entry which is preliminary data.</text>
</comment>
<dbReference type="Gene3D" id="2.160.20.80">
    <property type="entry name" value="E3 ubiquitin-protein ligase SopA"/>
    <property type="match status" value="1"/>
</dbReference>
<dbReference type="Pfam" id="PF13599">
    <property type="entry name" value="Pentapeptide_4"/>
    <property type="match status" value="1"/>
</dbReference>
<name>A0ABW2HCY1_9MICO</name>
<gene>
    <name evidence="2" type="ORF">ACFQRL_09110</name>
</gene>
<evidence type="ECO:0000313" key="2">
    <source>
        <dbReference type="EMBL" id="MFC7269114.1"/>
    </source>
</evidence>
<dbReference type="SUPFAM" id="SSF141571">
    <property type="entry name" value="Pentapeptide repeat-like"/>
    <property type="match status" value="1"/>
</dbReference>
<dbReference type="Proteomes" id="UP001596507">
    <property type="component" value="Unassembled WGS sequence"/>
</dbReference>
<proteinExistence type="predicted"/>
<organism evidence="2 3">
    <name type="scientific">Microbacterium fluvii</name>
    <dbReference type="NCBI Taxonomy" id="415215"/>
    <lineage>
        <taxon>Bacteria</taxon>
        <taxon>Bacillati</taxon>
        <taxon>Actinomycetota</taxon>
        <taxon>Actinomycetes</taxon>
        <taxon>Micrococcales</taxon>
        <taxon>Microbacteriaceae</taxon>
        <taxon>Microbacterium</taxon>
    </lineage>
</organism>
<accession>A0ABW2HCY1</accession>
<evidence type="ECO:0000313" key="3">
    <source>
        <dbReference type="Proteomes" id="UP001596507"/>
    </source>
</evidence>
<evidence type="ECO:0000256" key="1">
    <source>
        <dbReference type="SAM" id="MobiDB-lite"/>
    </source>
</evidence>
<dbReference type="RefSeq" id="WP_262874044.1">
    <property type="nucleotide sequence ID" value="NZ_BAABKW010000012.1"/>
</dbReference>
<dbReference type="EMBL" id="JBHTBE010000002">
    <property type="protein sequence ID" value="MFC7269114.1"/>
    <property type="molecule type" value="Genomic_DNA"/>
</dbReference>
<keyword evidence="3" id="KW-1185">Reference proteome</keyword>